<feature type="transmembrane region" description="Helical" evidence="1">
    <location>
        <begin position="58"/>
        <end position="79"/>
    </location>
</feature>
<name>A0A2R4WXX5_9EURY</name>
<dbReference type="AlphaFoldDB" id="A0A2R4WXX5"/>
<protein>
    <submittedName>
        <fullName evidence="2">Uncharacterized protein</fullName>
    </submittedName>
</protein>
<accession>A0A2R4WXX5</accession>
<organism evidence="2 3">
    <name type="scientific">Halococcoides cellulosivorans</name>
    <dbReference type="NCBI Taxonomy" id="1679096"/>
    <lineage>
        <taxon>Archaea</taxon>
        <taxon>Methanobacteriati</taxon>
        <taxon>Methanobacteriota</taxon>
        <taxon>Stenosarchaea group</taxon>
        <taxon>Halobacteria</taxon>
        <taxon>Halobacteriales</taxon>
        <taxon>Haloarculaceae</taxon>
        <taxon>Halococcoides</taxon>
    </lineage>
</organism>
<dbReference type="KEGG" id="harc:HARCEL1_00990"/>
<keyword evidence="3" id="KW-1185">Reference proteome</keyword>
<keyword evidence="1" id="KW-0472">Membrane</keyword>
<sequence length="88" mass="9208">MHPERISAELVERGRSALETVVAALALVFGGAAGALTVAAALRRLGLASLTTGSPGRIVFVVGFLLGSTVVFAGFVVWYRIQPLGDRR</sequence>
<dbReference type="RefSeq" id="WP_108380764.1">
    <property type="nucleotide sequence ID" value="NZ_CP028858.1"/>
</dbReference>
<keyword evidence="1" id="KW-1133">Transmembrane helix</keyword>
<evidence type="ECO:0000256" key="1">
    <source>
        <dbReference type="SAM" id="Phobius"/>
    </source>
</evidence>
<dbReference type="GeneID" id="36511039"/>
<reference evidence="2 3" key="1">
    <citation type="submission" date="2018-04" db="EMBL/GenBank/DDBJ databases">
        <title>Halococcoides cellulosivorans gen. nov., sp. nov., an extremely halophilic cellulose-utilizing haloarchaeon from hypersaline lakes.</title>
        <authorList>
            <person name="Sorokin D.Y."/>
            <person name="Toshchakov S.V."/>
            <person name="Samarov N.I."/>
            <person name="Korzhenkov A."/>
            <person name="Kublanov I.V."/>
        </authorList>
    </citation>
    <scope>NUCLEOTIDE SEQUENCE [LARGE SCALE GENOMIC DNA]</scope>
    <source>
        <strain evidence="2 3">HArcel1</strain>
    </source>
</reference>
<gene>
    <name evidence="2" type="ORF">HARCEL1_00990</name>
</gene>
<feature type="transmembrane region" description="Helical" evidence="1">
    <location>
        <begin position="21"/>
        <end position="42"/>
    </location>
</feature>
<evidence type="ECO:0000313" key="2">
    <source>
        <dbReference type="EMBL" id="AWB26395.1"/>
    </source>
</evidence>
<proteinExistence type="predicted"/>
<evidence type="ECO:0000313" key="3">
    <source>
        <dbReference type="Proteomes" id="UP000244727"/>
    </source>
</evidence>
<dbReference type="Proteomes" id="UP000244727">
    <property type="component" value="Chromosome"/>
</dbReference>
<dbReference type="EMBL" id="CP028858">
    <property type="protein sequence ID" value="AWB26395.1"/>
    <property type="molecule type" value="Genomic_DNA"/>
</dbReference>
<keyword evidence="1" id="KW-0812">Transmembrane</keyword>